<dbReference type="Gene3D" id="1.10.1200.120">
    <property type="entry name" value="Large-conductance mechanosensitive channel, MscL, domain 1"/>
    <property type="match status" value="1"/>
</dbReference>
<evidence type="ECO:0000256" key="6">
    <source>
        <dbReference type="ARBA" id="ARBA00022989"/>
    </source>
</evidence>
<dbReference type="PANTHER" id="PTHR30266:SF2">
    <property type="entry name" value="LARGE-CONDUCTANCE MECHANOSENSITIVE CHANNEL"/>
    <property type="match status" value="1"/>
</dbReference>
<dbReference type="Pfam" id="PF01741">
    <property type="entry name" value="MscL"/>
    <property type="match status" value="1"/>
</dbReference>
<keyword evidence="8 10" id="KW-0472">Membrane</keyword>
<evidence type="ECO:0000256" key="2">
    <source>
        <dbReference type="ARBA" id="ARBA00007254"/>
    </source>
</evidence>
<evidence type="ECO:0000256" key="3">
    <source>
        <dbReference type="ARBA" id="ARBA00022448"/>
    </source>
</evidence>
<comment type="subunit">
    <text evidence="10">Homopentamer.</text>
</comment>
<keyword evidence="4 10" id="KW-1003">Cell membrane</keyword>
<dbReference type="RefSeq" id="WP_036584748.1">
    <property type="nucleotide sequence ID" value="NZ_KK082174.1"/>
</dbReference>
<dbReference type="SUPFAM" id="SSF81330">
    <property type="entry name" value="Gated mechanosensitive channel"/>
    <property type="match status" value="1"/>
</dbReference>
<evidence type="ECO:0000256" key="8">
    <source>
        <dbReference type="ARBA" id="ARBA00023136"/>
    </source>
</evidence>
<keyword evidence="3 10" id="KW-0813">Transport</keyword>
<evidence type="ECO:0000313" key="12">
    <source>
        <dbReference type="Proteomes" id="UP000053750"/>
    </source>
</evidence>
<dbReference type="HAMAP" id="MF_00115">
    <property type="entry name" value="MscL"/>
    <property type="match status" value="1"/>
</dbReference>
<dbReference type="InterPro" id="IPR037673">
    <property type="entry name" value="MSC/AndL"/>
</dbReference>
<evidence type="ECO:0000256" key="1">
    <source>
        <dbReference type="ARBA" id="ARBA00004651"/>
    </source>
</evidence>
<reference evidence="11 12" key="1">
    <citation type="submission" date="2014-02" db="EMBL/GenBank/DDBJ databases">
        <title>Genome sequence of Paenibacillus darwinianus reveals adaptive mechanisms for survival in Antarctic soils.</title>
        <authorList>
            <person name="Dsouza M."/>
            <person name="Taylor M.W."/>
            <person name="Turner S.J."/>
            <person name="Aislabie J."/>
        </authorList>
    </citation>
    <scope>NUCLEOTIDE SEQUENCE [LARGE SCALE GENOMIC DNA]</scope>
    <source>
        <strain evidence="11 12">CE1</strain>
    </source>
</reference>
<comment type="subcellular location">
    <subcellularLocation>
        <location evidence="1 10">Cell membrane</location>
        <topology evidence="1 10">Multi-pass membrane protein</topology>
    </subcellularLocation>
</comment>
<feature type="transmembrane region" description="Helical" evidence="10">
    <location>
        <begin position="79"/>
        <end position="103"/>
    </location>
</feature>
<comment type="function">
    <text evidence="10">Channel that opens in response to stretch forces in the membrane lipid bilayer. May participate in the regulation of osmotic pressure changes within the cell.</text>
</comment>
<accession>A0A9W5S056</accession>
<dbReference type="InterPro" id="IPR001185">
    <property type="entry name" value="MS_channel"/>
</dbReference>
<feature type="transmembrane region" description="Helical" evidence="10">
    <location>
        <begin position="12"/>
        <end position="33"/>
    </location>
</feature>
<sequence>MKILQEFREFAVRGNVLDLAVGVIIGAAFGKIVSSLVEDIIMPPIGLLMKGVNFTELYFSLDGVRYATLAEAKKYAAPVIAYGQFINVAINFIVVAFCVFLIVKGANRLRRQQPELPPAPAEKDCPYCLSKVPLKATRCAQCTSHLEPAAAGGGA</sequence>
<dbReference type="GO" id="GO:0008381">
    <property type="term" value="F:mechanosensitive monoatomic ion channel activity"/>
    <property type="evidence" value="ECO:0007669"/>
    <property type="project" value="UniProtKB-UniRule"/>
</dbReference>
<keyword evidence="7 10" id="KW-0406">Ion transport</keyword>
<dbReference type="EMBL" id="JFHU01000200">
    <property type="protein sequence ID" value="EXX86118.1"/>
    <property type="molecule type" value="Genomic_DNA"/>
</dbReference>
<comment type="similarity">
    <text evidence="2 10">Belongs to the MscL family.</text>
</comment>
<dbReference type="PRINTS" id="PR01264">
    <property type="entry name" value="MECHCHANNEL"/>
</dbReference>
<dbReference type="AlphaFoldDB" id="A0A9W5S056"/>
<name>A0A9W5S056_9BACL</name>
<evidence type="ECO:0000256" key="7">
    <source>
        <dbReference type="ARBA" id="ARBA00023065"/>
    </source>
</evidence>
<keyword evidence="9 10" id="KW-0407">Ion channel</keyword>
<dbReference type="InterPro" id="IPR019823">
    <property type="entry name" value="Mechanosensitive_channel_CS"/>
</dbReference>
<evidence type="ECO:0000256" key="4">
    <source>
        <dbReference type="ARBA" id="ARBA00022475"/>
    </source>
</evidence>
<evidence type="ECO:0000256" key="5">
    <source>
        <dbReference type="ARBA" id="ARBA00022692"/>
    </source>
</evidence>
<proteinExistence type="inferred from homology"/>
<keyword evidence="6 10" id="KW-1133">Transmembrane helix</keyword>
<dbReference type="GO" id="GO:0005886">
    <property type="term" value="C:plasma membrane"/>
    <property type="evidence" value="ECO:0007669"/>
    <property type="project" value="UniProtKB-SubCell"/>
</dbReference>
<dbReference type="NCBIfam" id="TIGR00220">
    <property type="entry name" value="mscL"/>
    <property type="match status" value="1"/>
</dbReference>
<gene>
    <name evidence="10" type="primary">mscL</name>
    <name evidence="11" type="ORF">BG53_07090</name>
</gene>
<keyword evidence="12" id="KW-1185">Reference proteome</keyword>
<evidence type="ECO:0000313" key="11">
    <source>
        <dbReference type="EMBL" id="EXX86118.1"/>
    </source>
</evidence>
<protein>
    <recommendedName>
        <fullName evidence="10">Large-conductance mechanosensitive channel</fullName>
    </recommendedName>
</protein>
<dbReference type="Proteomes" id="UP000053750">
    <property type="component" value="Unassembled WGS sequence"/>
</dbReference>
<dbReference type="PROSITE" id="PS01327">
    <property type="entry name" value="MSCL"/>
    <property type="match status" value="1"/>
</dbReference>
<organism evidence="11 12">
    <name type="scientific">Paenibacillus darwinianus</name>
    <dbReference type="NCBI Taxonomy" id="1380763"/>
    <lineage>
        <taxon>Bacteria</taxon>
        <taxon>Bacillati</taxon>
        <taxon>Bacillota</taxon>
        <taxon>Bacilli</taxon>
        <taxon>Bacillales</taxon>
        <taxon>Paenibacillaceae</taxon>
        <taxon>Paenibacillus</taxon>
    </lineage>
</organism>
<evidence type="ECO:0000256" key="10">
    <source>
        <dbReference type="HAMAP-Rule" id="MF_00115"/>
    </source>
</evidence>
<dbReference type="InterPro" id="IPR036019">
    <property type="entry name" value="MscL_channel"/>
</dbReference>
<keyword evidence="5 10" id="KW-0812">Transmembrane</keyword>
<dbReference type="NCBIfam" id="NF001843">
    <property type="entry name" value="PRK00567.1-4"/>
    <property type="match status" value="1"/>
</dbReference>
<dbReference type="PANTHER" id="PTHR30266">
    <property type="entry name" value="MECHANOSENSITIVE CHANNEL MSCL"/>
    <property type="match status" value="1"/>
</dbReference>
<dbReference type="OrthoDB" id="9810350at2"/>
<evidence type="ECO:0000256" key="9">
    <source>
        <dbReference type="ARBA" id="ARBA00023303"/>
    </source>
</evidence>
<comment type="caution">
    <text evidence="11">The sequence shown here is derived from an EMBL/GenBank/DDBJ whole genome shotgun (WGS) entry which is preliminary data.</text>
</comment>